<dbReference type="CDD" id="cd02016">
    <property type="entry name" value="TPP_E1_OGDC_like"/>
    <property type="match status" value="1"/>
</dbReference>
<protein>
    <recommendedName>
        <fullName evidence="7">2-oxoglutarate dehydrogenase, mitochondrial</fullName>
    </recommendedName>
    <alternativeName>
        <fullName evidence="8">2-oxoglutarate dehydrogenase complex component E1</fullName>
    </alternativeName>
</protein>
<keyword evidence="3" id="KW-0809">Transit peptide</keyword>
<keyword evidence="13" id="KW-1185">Reference proteome</keyword>
<evidence type="ECO:0000256" key="5">
    <source>
        <dbReference type="ARBA" id="ARBA00023052"/>
    </source>
</evidence>
<dbReference type="RefSeq" id="XP_028154220.2">
    <property type="nucleotide sequence ID" value="XM_028298419.2"/>
</dbReference>
<keyword evidence="5" id="KW-0786">Thiamine pyrophosphate</keyword>
<evidence type="ECO:0000256" key="7">
    <source>
        <dbReference type="ARBA" id="ARBA00040267"/>
    </source>
</evidence>
<feature type="compositionally biased region" description="Polar residues" evidence="9">
    <location>
        <begin position="92"/>
        <end position="118"/>
    </location>
</feature>
<evidence type="ECO:0000256" key="9">
    <source>
        <dbReference type="SAM" id="MobiDB-lite"/>
    </source>
</evidence>
<dbReference type="PANTHER" id="PTHR23152">
    <property type="entry name" value="2-OXOGLUTARATE DEHYDROGENASE"/>
    <property type="match status" value="1"/>
</dbReference>
<dbReference type="InterPro" id="IPR011603">
    <property type="entry name" value="2oxoglutarate_DH_E1"/>
</dbReference>
<dbReference type="InterPro" id="IPR001017">
    <property type="entry name" value="DH_E1"/>
</dbReference>
<evidence type="ECO:0000256" key="8">
    <source>
        <dbReference type="ARBA" id="ARBA00042984"/>
    </source>
</evidence>
<evidence type="ECO:0000313" key="13">
    <source>
        <dbReference type="Proteomes" id="UP001652700"/>
    </source>
</evidence>
<accession>A0ABM5IZV2</accession>
<sequence length="616" mass="69307">MNQLIATVLSSPKRIVFENVIKCLNHKKSESNSESALSGSSAQYLEDMYNSWLKDPSRVHSSWDIFFRKAQEGTLTYYPPTTSNDARKNKPVSKTTPNNPSSNPQLTNPASNVPKNTNSKNSVELKITEKPNVLNVNPVVPLTKAVAKPAVGSSGAPEPEAVTAEKYTALHSIIRGYQVRGHYLADVDPLGTTIAKRESKDGRQPADIISPKYKINESDLDKLYRVPLTTRIAEAGSQLPLREILARLEKSYCQQIGVEYMYIPSVEQCDWIRERFEPPGATDISEKKKRLLLIRLARTHLFEQFCAKKYPTEKRFGIEGLDSIIPLLKTIIDRSSELGVEMFVIGMAHRGRLNVIVNVCRKSLVHLFAYFEPLKPFEHCSGDVKYHLGVFTQRMNRASNKNVKLVVLANPSHLGSAVPATVGKVRAEQFFKGDVHGNKVMAILIHGDAAVRGQGVHFELMNMSELPCYTTHGIIHVVANNQIGFTTLRAVSGSSPYCTDIGRSINAPVFHVNADYPEKCIHVAKVASEWRNKFHRDVMIDLVGYRRHGHQEVDDPTFTSPVLYKRIAKMKTCYEMYEAKCLKENIMSPQELKAVKDEYLAMLEKEFQKAKEEKTY</sequence>
<evidence type="ECO:0000256" key="6">
    <source>
        <dbReference type="ARBA" id="ARBA00037426"/>
    </source>
</evidence>
<dbReference type="Pfam" id="PF00676">
    <property type="entry name" value="E1_dh"/>
    <property type="match status" value="1"/>
</dbReference>
<dbReference type="SUPFAM" id="SSF52518">
    <property type="entry name" value="Thiamin diphosphate-binding fold (THDP-binding)"/>
    <property type="match status" value="1"/>
</dbReference>
<evidence type="ECO:0000259" key="11">
    <source>
        <dbReference type="Pfam" id="PF16078"/>
    </source>
</evidence>
<evidence type="ECO:0000256" key="1">
    <source>
        <dbReference type="ARBA" id="ARBA00001964"/>
    </source>
</evidence>
<evidence type="ECO:0000256" key="2">
    <source>
        <dbReference type="ARBA" id="ARBA00006936"/>
    </source>
</evidence>
<comment type="similarity">
    <text evidence="2">Belongs to the alpha-ketoglutarate dehydrogenase family.</text>
</comment>
<evidence type="ECO:0000259" key="10">
    <source>
        <dbReference type="Pfam" id="PF00676"/>
    </source>
</evidence>
<evidence type="ECO:0000256" key="3">
    <source>
        <dbReference type="ARBA" id="ARBA00022946"/>
    </source>
</evidence>
<dbReference type="Gene3D" id="1.10.287.1150">
    <property type="entry name" value="TPP helical domain"/>
    <property type="match status" value="1"/>
</dbReference>
<dbReference type="Proteomes" id="UP001652700">
    <property type="component" value="Unplaced"/>
</dbReference>
<feature type="domain" description="2-oxoglutarate dehydrogenase E1 component N-terminal" evidence="11">
    <location>
        <begin position="34"/>
        <end position="73"/>
    </location>
</feature>
<feature type="domain" description="Dehydrogenase E1 component" evidence="10">
    <location>
        <begin position="299"/>
        <end position="615"/>
    </location>
</feature>
<dbReference type="GeneID" id="114347743"/>
<dbReference type="InterPro" id="IPR029061">
    <property type="entry name" value="THDP-binding"/>
</dbReference>
<dbReference type="Gene3D" id="3.40.50.970">
    <property type="match status" value="1"/>
</dbReference>
<comment type="function">
    <text evidence="6">The 2-oxoglutarate dehydrogenase complex catalyzes the overall conversion of 2-oxoglutarate to succinyl-CoA and CO(2). It contains multiple copies of three enzymatic components: 2-oxoglutarate dehydrogenase (E1), dihydrolipoamide succinyltransferase (E2) and lipoamide dehydrogenase (E3).</text>
</comment>
<organism evidence="12 13">
    <name type="scientific">Diabrotica virgifera virgifera</name>
    <name type="common">western corn rootworm</name>
    <dbReference type="NCBI Taxonomy" id="50390"/>
    <lineage>
        <taxon>Eukaryota</taxon>
        <taxon>Metazoa</taxon>
        <taxon>Ecdysozoa</taxon>
        <taxon>Arthropoda</taxon>
        <taxon>Hexapoda</taxon>
        <taxon>Insecta</taxon>
        <taxon>Pterygota</taxon>
        <taxon>Neoptera</taxon>
        <taxon>Endopterygota</taxon>
        <taxon>Coleoptera</taxon>
        <taxon>Polyphaga</taxon>
        <taxon>Cucujiformia</taxon>
        <taxon>Chrysomeloidea</taxon>
        <taxon>Chrysomelidae</taxon>
        <taxon>Galerucinae</taxon>
        <taxon>Diabroticina</taxon>
        <taxon>Diabroticites</taxon>
        <taxon>Diabrotica</taxon>
    </lineage>
</organism>
<proteinExistence type="inferred from homology"/>
<feature type="region of interest" description="Disordered" evidence="9">
    <location>
        <begin position="76"/>
        <end position="118"/>
    </location>
</feature>
<keyword evidence="4" id="KW-0560">Oxidoreductase</keyword>
<name>A0ABM5IZV2_DIAVI</name>
<evidence type="ECO:0000256" key="4">
    <source>
        <dbReference type="ARBA" id="ARBA00023002"/>
    </source>
</evidence>
<dbReference type="PANTHER" id="PTHR23152:SF4">
    <property type="entry name" value="2-OXOADIPATE DEHYDROGENASE COMPLEX COMPONENT E1"/>
    <property type="match status" value="1"/>
</dbReference>
<evidence type="ECO:0000313" key="12">
    <source>
        <dbReference type="EnsemblMetazoa" id="XP_028154220.2"/>
    </source>
</evidence>
<reference evidence="12" key="1">
    <citation type="submission" date="2025-05" db="UniProtKB">
        <authorList>
            <consortium name="EnsemblMetazoa"/>
        </authorList>
    </citation>
    <scope>IDENTIFICATION</scope>
</reference>
<dbReference type="Pfam" id="PF16078">
    <property type="entry name" value="2-oxogl_dehyd_N"/>
    <property type="match status" value="1"/>
</dbReference>
<dbReference type="InterPro" id="IPR032106">
    <property type="entry name" value="2-oxogl_dehyd_N"/>
</dbReference>
<comment type="cofactor">
    <cofactor evidence="1">
        <name>thiamine diphosphate</name>
        <dbReference type="ChEBI" id="CHEBI:58937"/>
    </cofactor>
</comment>
<dbReference type="EnsemblMetazoa" id="XM_028298419.2">
    <property type="protein sequence ID" value="XP_028154220.2"/>
    <property type="gene ID" value="LOC114347743"/>
</dbReference>